<evidence type="ECO:0000313" key="1">
    <source>
        <dbReference type="EMBL" id="QUS39000.1"/>
    </source>
</evidence>
<dbReference type="CDD" id="cd00586">
    <property type="entry name" value="4HBT"/>
    <property type="match status" value="1"/>
</dbReference>
<evidence type="ECO:0000313" key="2">
    <source>
        <dbReference type="Proteomes" id="UP000682843"/>
    </source>
</evidence>
<organism evidence="1 2">
    <name type="scientific">Tardiphaga alba</name>
    <dbReference type="NCBI Taxonomy" id="340268"/>
    <lineage>
        <taxon>Bacteria</taxon>
        <taxon>Pseudomonadati</taxon>
        <taxon>Pseudomonadota</taxon>
        <taxon>Alphaproteobacteria</taxon>
        <taxon>Hyphomicrobiales</taxon>
        <taxon>Nitrobacteraceae</taxon>
        <taxon>Tardiphaga</taxon>
    </lineage>
</organism>
<gene>
    <name evidence="1" type="ORF">RPMA_09285</name>
</gene>
<dbReference type="SUPFAM" id="SSF54637">
    <property type="entry name" value="Thioesterase/thiol ester dehydrase-isomerase"/>
    <property type="match status" value="1"/>
</dbReference>
<dbReference type="Proteomes" id="UP000682843">
    <property type="component" value="Chromosome"/>
</dbReference>
<reference evidence="1 2" key="1">
    <citation type="submission" date="2019-02" db="EMBL/GenBank/DDBJ databases">
        <title>Emended description of the genus Rhodopseudomonas and description of Rhodopseudomonas albus sp. nov., a non-phototrophic, heavy-metal-tolerant bacterium isolated from garden soil.</title>
        <authorList>
            <person name="Bao Z."/>
            <person name="Cao W.W."/>
            <person name="Sato Y."/>
            <person name="Nishizawa T."/>
            <person name="Zhao J."/>
            <person name="Guo Y."/>
            <person name="Ohta H."/>
        </authorList>
    </citation>
    <scope>NUCLEOTIDE SEQUENCE [LARGE SCALE GENOMIC DNA]</scope>
    <source>
        <strain evidence="1 2">SK50-23</strain>
    </source>
</reference>
<dbReference type="InterPro" id="IPR050563">
    <property type="entry name" value="4-hydroxybenzoyl-CoA_TE"/>
</dbReference>
<dbReference type="PANTHER" id="PTHR31793:SF2">
    <property type="entry name" value="BLR1345 PROTEIN"/>
    <property type="match status" value="1"/>
</dbReference>
<sequence length="168" mass="19072">MTEINESLRRPALFKSSIMQIDPQWIDYNGHLNMAYYNVLFDRAVDELWLQIGIGPGYLKERDNSSFTAECHVRYIREIHLGDPAQVSILVVAADEKRIHTFKELRHATEGWLSATSENMTLHMDMTARRVAAFPPDINANVQALAKAHSGLERPEGIGRNIAMPVKK</sequence>
<dbReference type="EMBL" id="CP036498">
    <property type="protein sequence ID" value="QUS39000.1"/>
    <property type="molecule type" value="Genomic_DNA"/>
</dbReference>
<dbReference type="RefSeq" id="WP_211912544.1">
    <property type="nucleotide sequence ID" value="NZ_CP036498.1"/>
</dbReference>
<proteinExistence type="predicted"/>
<dbReference type="InterPro" id="IPR029069">
    <property type="entry name" value="HotDog_dom_sf"/>
</dbReference>
<name>A0ABX8A9N6_9BRAD</name>
<dbReference type="Gene3D" id="3.10.129.10">
    <property type="entry name" value="Hotdog Thioesterase"/>
    <property type="match status" value="1"/>
</dbReference>
<protein>
    <submittedName>
        <fullName evidence="1">Thioesterase</fullName>
    </submittedName>
</protein>
<keyword evidence="2" id="KW-1185">Reference proteome</keyword>
<dbReference type="PANTHER" id="PTHR31793">
    <property type="entry name" value="4-HYDROXYBENZOYL-COA THIOESTERASE FAMILY MEMBER"/>
    <property type="match status" value="1"/>
</dbReference>
<dbReference type="Pfam" id="PF13279">
    <property type="entry name" value="4HBT_2"/>
    <property type="match status" value="1"/>
</dbReference>
<accession>A0ABX8A9N6</accession>